<evidence type="ECO:0000313" key="6">
    <source>
        <dbReference type="Proteomes" id="UP000027337"/>
    </source>
</evidence>
<keyword evidence="2" id="KW-0238">DNA-binding</keyword>
<dbReference type="Pfam" id="PF13412">
    <property type="entry name" value="HTH_24"/>
    <property type="match status" value="1"/>
</dbReference>
<dbReference type="InterPro" id="IPR000485">
    <property type="entry name" value="AsnC-type_HTH_dom"/>
</dbReference>
<dbReference type="GO" id="GO:0006355">
    <property type="term" value="P:regulation of DNA-templated transcription"/>
    <property type="evidence" value="ECO:0007669"/>
    <property type="project" value="UniProtKB-ARBA"/>
</dbReference>
<dbReference type="SUPFAM" id="SSF46785">
    <property type="entry name" value="Winged helix' DNA-binding domain"/>
    <property type="match status" value="1"/>
</dbReference>
<dbReference type="InterPro" id="IPR036390">
    <property type="entry name" value="WH_DNA-bd_sf"/>
</dbReference>
<dbReference type="Pfam" id="PF01037">
    <property type="entry name" value="AsnC_trans_reg"/>
    <property type="match status" value="1"/>
</dbReference>
<reference evidence="5 6" key="1">
    <citation type="journal article" date="2014" name="Genome Announc.">
        <title>Draft Genome Sequences of Two Isolates of the Roseobacter Group, Sulfitobacter sp. Strains 3SOLIMAR09 and 1FIGIMAR09, from Harbors of Mallorca Island (Mediterranean Sea).</title>
        <authorList>
            <person name="Mas-Llado M."/>
            <person name="Pina-Villalonga J.M."/>
            <person name="Brunet-Galmes I."/>
            <person name="Nogales B."/>
            <person name="Bosch R."/>
        </authorList>
    </citation>
    <scope>NUCLEOTIDE SEQUENCE [LARGE SCALE GENOMIC DNA]</scope>
    <source>
        <strain evidence="5 6">1FIGIMAR09</strain>
    </source>
</reference>
<dbReference type="AlphaFoldDB" id="A0A061SQB1"/>
<dbReference type="PANTHER" id="PTHR30154">
    <property type="entry name" value="LEUCINE-RESPONSIVE REGULATORY PROTEIN"/>
    <property type="match status" value="1"/>
</dbReference>
<dbReference type="SMART" id="SM00344">
    <property type="entry name" value="HTH_ASNC"/>
    <property type="match status" value="1"/>
</dbReference>
<dbReference type="InterPro" id="IPR036388">
    <property type="entry name" value="WH-like_DNA-bd_sf"/>
</dbReference>
<dbReference type="InterPro" id="IPR011991">
    <property type="entry name" value="ArsR-like_HTH"/>
</dbReference>
<dbReference type="GO" id="GO:0005829">
    <property type="term" value="C:cytosol"/>
    <property type="evidence" value="ECO:0007669"/>
    <property type="project" value="TreeGrafter"/>
</dbReference>
<dbReference type="InterPro" id="IPR019888">
    <property type="entry name" value="Tscrpt_reg_AsnC-like"/>
</dbReference>
<evidence type="ECO:0000256" key="3">
    <source>
        <dbReference type="ARBA" id="ARBA00023163"/>
    </source>
</evidence>
<keyword evidence="6" id="KW-1185">Reference proteome</keyword>
<evidence type="ECO:0000256" key="2">
    <source>
        <dbReference type="ARBA" id="ARBA00023125"/>
    </source>
</evidence>
<dbReference type="InterPro" id="IPR019887">
    <property type="entry name" value="Tscrpt_reg_AsnC/Lrp_C"/>
</dbReference>
<keyword evidence="3" id="KW-0804">Transcription</keyword>
<evidence type="ECO:0000259" key="4">
    <source>
        <dbReference type="PROSITE" id="PS50956"/>
    </source>
</evidence>
<dbReference type="InterPro" id="IPR011008">
    <property type="entry name" value="Dimeric_a/b-barrel"/>
</dbReference>
<dbReference type="CDD" id="cd00090">
    <property type="entry name" value="HTH_ARSR"/>
    <property type="match status" value="1"/>
</dbReference>
<dbReference type="STRING" id="83219.PM02_18340"/>
<dbReference type="SUPFAM" id="SSF54909">
    <property type="entry name" value="Dimeric alpha+beta barrel"/>
    <property type="match status" value="1"/>
</dbReference>
<gene>
    <name evidence="5" type="ORF">PM02_18340</name>
</gene>
<feature type="domain" description="HTH asnC-type" evidence="4">
    <location>
        <begin position="1"/>
        <end position="62"/>
    </location>
</feature>
<dbReference type="Gene3D" id="1.10.10.10">
    <property type="entry name" value="Winged helix-like DNA-binding domain superfamily/Winged helix DNA-binding domain"/>
    <property type="match status" value="1"/>
</dbReference>
<accession>A0A061SQB1</accession>
<comment type="caution">
    <text evidence="5">The sequence shown here is derived from an EMBL/GenBank/DDBJ whole genome shotgun (WGS) entry which is preliminary data.</text>
</comment>
<dbReference type="Gene3D" id="3.30.70.920">
    <property type="match status" value="1"/>
</dbReference>
<dbReference type="GO" id="GO:0043200">
    <property type="term" value="P:response to amino acid"/>
    <property type="evidence" value="ECO:0007669"/>
    <property type="project" value="TreeGrafter"/>
</dbReference>
<evidence type="ECO:0000256" key="1">
    <source>
        <dbReference type="ARBA" id="ARBA00023015"/>
    </source>
</evidence>
<organism evidence="5 6">
    <name type="scientific">Sulfitobacter mediterraneus</name>
    <dbReference type="NCBI Taxonomy" id="83219"/>
    <lineage>
        <taxon>Bacteria</taxon>
        <taxon>Pseudomonadati</taxon>
        <taxon>Pseudomonadota</taxon>
        <taxon>Alphaproteobacteria</taxon>
        <taxon>Rhodobacterales</taxon>
        <taxon>Roseobacteraceae</taxon>
        <taxon>Sulfitobacter</taxon>
    </lineage>
</organism>
<keyword evidence="1" id="KW-0805">Transcription regulation</keyword>
<dbReference type="Proteomes" id="UP000027337">
    <property type="component" value="Unassembled WGS sequence"/>
</dbReference>
<dbReference type="GO" id="GO:0043565">
    <property type="term" value="F:sequence-specific DNA binding"/>
    <property type="evidence" value="ECO:0007669"/>
    <property type="project" value="InterPro"/>
</dbReference>
<dbReference type="eggNOG" id="COG1522">
    <property type="taxonomic scope" value="Bacteria"/>
</dbReference>
<name>A0A061SQB1_9RHOB</name>
<dbReference type="PANTHER" id="PTHR30154:SF34">
    <property type="entry name" value="TRANSCRIPTIONAL REGULATOR AZLB"/>
    <property type="match status" value="1"/>
</dbReference>
<dbReference type="RefSeq" id="WP_037911280.1">
    <property type="nucleotide sequence ID" value="NZ_JEMU01000023.1"/>
</dbReference>
<dbReference type="PRINTS" id="PR00033">
    <property type="entry name" value="HTHASNC"/>
</dbReference>
<protein>
    <submittedName>
        <fullName evidence="5">ArsR family transcriptional regulator</fullName>
    </submittedName>
</protein>
<sequence>MDQSDLKLLALLQNNARTTVLAMADRIGASTASVQRRLRTLREGGVIKKEVAVLDAHKLGFDVTAIVSVELERDRLDQIDAFKRKARIDAQVLNFYCIAGDADFVMVVVAKDMRDYEAFTHRFFFSDKNVRKFRTSIVVSTEKATLALPI</sequence>
<evidence type="ECO:0000313" key="5">
    <source>
        <dbReference type="EMBL" id="KAJ01609.1"/>
    </source>
</evidence>
<dbReference type="PROSITE" id="PS50956">
    <property type="entry name" value="HTH_ASNC_2"/>
    <property type="match status" value="1"/>
</dbReference>
<proteinExistence type="predicted"/>
<dbReference type="EMBL" id="JEMU01000023">
    <property type="protein sequence ID" value="KAJ01609.1"/>
    <property type="molecule type" value="Genomic_DNA"/>
</dbReference>